<feature type="signal peptide" evidence="1">
    <location>
        <begin position="1"/>
        <end position="21"/>
    </location>
</feature>
<dbReference type="Gene3D" id="3.40.50.1460">
    <property type="match status" value="1"/>
</dbReference>
<dbReference type="GO" id="GO:0004197">
    <property type="term" value="F:cysteine-type endopeptidase activity"/>
    <property type="evidence" value="ECO:0007669"/>
    <property type="project" value="InterPro"/>
</dbReference>
<evidence type="ECO:0000313" key="4">
    <source>
        <dbReference type="Proteomes" id="UP000199306"/>
    </source>
</evidence>
<dbReference type="InterPro" id="IPR011600">
    <property type="entry name" value="Pept_C14_caspase"/>
</dbReference>
<gene>
    <name evidence="3" type="ORF">SAMN04515674_101181</name>
</gene>
<dbReference type="EMBL" id="FOXH01000001">
    <property type="protein sequence ID" value="SFP05801.1"/>
    <property type="molecule type" value="Genomic_DNA"/>
</dbReference>
<protein>
    <submittedName>
        <fullName evidence="3">Caspase domain-containing protein</fullName>
    </submittedName>
</protein>
<dbReference type="InterPro" id="IPR050452">
    <property type="entry name" value="Metacaspase"/>
</dbReference>
<dbReference type="RefSeq" id="WP_092010726.1">
    <property type="nucleotide sequence ID" value="NZ_FOXH01000001.1"/>
</dbReference>
<dbReference type="PANTHER" id="PTHR48104">
    <property type="entry name" value="METACASPASE-4"/>
    <property type="match status" value="1"/>
</dbReference>
<keyword evidence="4" id="KW-1185">Reference proteome</keyword>
<dbReference type="OrthoDB" id="1491023at2"/>
<evidence type="ECO:0000313" key="3">
    <source>
        <dbReference type="EMBL" id="SFP05801.1"/>
    </source>
</evidence>
<feature type="chain" id="PRO_5011567333" evidence="1">
    <location>
        <begin position="22"/>
        <end position="657"/>
    </location>
</feature>
<dbReference type="GO" id="GO:0005737">
    <property type="term" value="C:cytoplasm"/>
    <property type="evidence" value="ECO:0007669"/>
    <property type="project" value="TreeGrafter"/>
</dbReference>
<feature type="domain" description="Peptidase C14 caspase" evidence="2">
    <location>
        <begin position="25"/>
        <end position="287"/>
    </location>
</feature>
<sequence>MKKIHFVSFCFSLLCSFSILANNEKRALLIAIGNYKNSSYWKTLEGAGNDMRLMKTVLLDQNFPETNIISLSNENATKIRIISALENLTKSAQEGDIIVIHFSGHGIQTADLNKDEKDHYDECLIPYDTPAKTARDYTDNALIKDDIIGQWIEKLRAKVKKNGQILLILDACHTGTASKGDNYVSEESLNYTASPYPEPAQNTSLNSYRLKLFKNENSGRFVFIAASADKQVSHQISPDQKEIFGILTYGLFKAFQKIRPGTSYRDLFYSMISIVQNNLRQTPNIEGDISSLVFAGQIRKPGEKFAFHKTGEKEVKLYAGFLNNVNIGAKFEFKKDGIYSSNASSIIAKGVVESSGPFEAIVSITGNIPDNTSNLVAIQTEQAFGGHKIALNIKDFSDKSLQRSLEDNFTNKNIISLSHKNPDLVIHEEGNHVLITNATSGLVYSKISKDENTTQNVINNVLDFGRAKIISALEISNPDFKADVSLRHAIISKEKDGTFRKTFTKDSLSENLVFDTSQQGWFTIKNTGKEPFYFALLDIQPDGIINVLYPNEAKGWNKYNVEIPKDQQKEFPVSGFSKPYGVEMFKVIMSSDYNDFAFLSSLKRNTVNSYDSQKGNENPIIALFKDLTDGTMKRTKGNIPFVGGTAEIILTIIPAKK</sequence>
<keyword evidence="1" id="KW-0732">Signal</keyword>
<dbReference type="GO" id="GO:0006508">
    <property type="term" value="P:proteolysis"/>
    <property type="evidence" value="ECO:0007669"/>
    <property type="project" value="InterPro"/>
</dbReference>
<dbReference type="SUPFAM" id="SSF52129">
    <property type="entry name" value="Caspase-like"/>
    <property type="match status" value="1"/>
</dbReference>
<reference evidence="3 4" key="1">
    <citation type="submission" date="2016-10" db="EMBL/GenBank/DDBJ databases">
        <authorList>
            <person name="de Groot N.N."/>
        </authorList>
    </citation>
    <scope>NUCLEOTIDE SEQUENCE [LARGE SCALE GENOMIC DNA]</scope>
    <source>
        <strain evidence="4">E92,LMG 26720,CCM 7988</strain>
    </source>
</reference>
<dbReference type="InterPro" id="IPR029030">
    <property type="entry name" value="Caspase-like_dom_sf"/>
</dbReference>
<dbReference type="Pfam" id="PF00656">
    <property type="entry name" value="Peptidase_C14"/>
    <property type="match status" value="1"/>
</dbReference>
<dbReference type="STRING" id="1079859.SAMN04515674_101181"/>
<dbReference type="AlphaFoldDB" id="A0A1I5M9W4"/>
<accession>A0A1I5M9W4</accession>
<name>A0A1I5M9W4_9BACT</name>
<evidence type="ECO:0000259" key="2">
    <source>
        <dbReference type="Pfam" id="PF00656"/>
    </source>
</evidence>
<evidence type="ECO:0000256" key="1">
    <source>
        <dbReference type="SAM" id="SignalP"/>
    </source>
</evidence>
<dbReference type="Proteomes" id="UP000199306">
    <property type="component" value="Unassembled WGS sequence"/>
</dbReference>
<organism evidence="3 4">
    <name type="scientific">Pseudarcicella hirudinis</name>
    <dbReference type="NCBI Taxonomy" id="1079859"/>
    <lineage>
        <taxon>Bacteria</taxon>
        <taxon>Pseudomonadati</taxon>
        <taxon>Bacteroidota</taxon>
        <taxon>Cytophagia</taxon>
        <taxon>Cytophagales</taxon>
        <taxon>Flectobacillaceae</taxon>
        <taxon>Pseudarcicella</taxon>
    </lineage>
</organism>
<dbReference type="PANTHER" id="PTHR48104:SF30">
    <property type="entry name" value="METACASPASE-1"/>
    <property type="match status" value="1"/>
</dbReference>
<proteinExistence type="predicted"/>